<dbReference type="Pfam" id="PF21844">
    <property type="entry name" value="DUF6903"/>
    <property type="match status" value="1"/>
</dbReference>
<keyword evidence="1" id="KW-0472">Membrane</keyword>
<keyword evidence="1" id="KW-0812">Transmembrane</keyword>
<keyword evidence="3" id="KW-1185">Reference proteome</keyword>
<dbReference type="Proteomes" id="UP001266099">
    <property type="component" value="Unassembled WGS sequence"/>
</dbReference>
<feature type="transmembrane region" description="Helical" evidence="1">
    <location>
        <begin position="34"/>
        <end position="54"/>
    </location>
</feature>
<evidence type="ECO:0000313" key="2">
    <source>
        <dbReference type="EMBL" id="MDR6938592.1"/>
    </source>
</evidence>
<dbReference type="EMBL" id="JAVDUJ010000001">
    <property type="protein sequence ID" value="MDR6938592.1"/>
    <property type="molecule type" value="Genomic_DNA"/>
</dbReference>
<sequence>MNEKSVIILRIVLAVIFYLGCVGLAIYGNTIPGWSGLGIMMLGLAGILTLLYLYNRRNR</sequence>
<keyword evidence="1" id="KW-1133">Transmembrane helix</keyword>
<evidence type="ECO:0000256" key="1">
    <source>
        <dbReference type="SAM" id="Phobius"/>
    </source>
</evidence>
<organism evidence="2 3">
    <name type="scientific">Arcanobacterium hippocoleae</name>
    <dbReference type="NCBI Taxonomy" id="149017"/>
    <lineage>
        <taxon>Bacteria</taxon>
        <taxon>Bacillati</taxon>
        <taxon>Actinomycetota</taxon>
        <taxon>Actinomycetes</taxon>
        <taxon>Actinomycetales</taxon>
        <taxon>Actinomycetaceae</taxon>
        <taxon>Arcanobacterium</taxon>
    </lineage>
</organism>
<reference evidence="2 3" key="1">
    <citation type="submission" date="2023-07" db="EMBL/GenBank/DDBJ databases">
        <title>Sequencing the genomes of 1000 actinobacteria strains.</title>
        <authorList>
            <person name="Klenk H.-P."/>
        </authorList>
    </citation>
    <scope>NUCLEOTIDE SEQUENCE [LARGE SCALE GENOMIC DNA]</scope>
    <source>
        <strain evidence="2 3">DSM 15539</strain>
    </source>
</reference>
<proteinExistence type="predicted"/>
<dbReference type="RefSeq" id="WP_309954544.1">
    <property type="nucleotide sequence ID" value="NZ_CP136414.1"/>
</dbReference>
<evidence type="ECO:0000313" key="3">
    <source>
        <dbReference type="Proteomes" id="UP001266099"/>
    </source>
</evidence>
<dbReference type="InterPro" id="IPR054198">
    <property type="entry name" value="DUF6903"/>
</dbReference>
<name>A0ABU1SZR3_9ACTO</name>
<gene>
    <name evidence="2" type="ORF">J2S36_000135</name>
</gene>
<comment type="caution">
    <text evidence="2">The sequence shown here is derived from an EMBL/GenBank/DDBJ whole genome shotgun (WGS) entry which is preliminary data.</text>
</comment>
<feature type="transmembrane region" description="Helical" evidence="1">
    <location>
        <begin position="7"/>
        <end position="28"/>
    </location>
</feature>
<accession>A0ABU1SZR3</accession>
<protein>
    <submittedName>
        <fullName evidence="2">CHASE2 domain-containing sensor protein</fullName>
    </submittedName>
</protein>